<dbReference type="InterPro" id="IPR011990">
    <property type="entry name" value="TPR-like_helical_dom_sf"/>
</dbReference>
<organism evidence="3 4">
    <name type="scientific">Saccharomycopsis crataegensis</name>
    <dbReference type="NCBI Taxonomy" id="43959"/>
    <lineage>
        <taxon>Eukaryota</taxon>
        <taxon>Fungi</taxon>
        <taxon>Dikarya</taxon>
        <taxon>Ascomycota</taxon>
        <taxon>Saccharomycotina</taxon>
        <taxon>Saccharomycetes</taxon>
        <taxon>Saccharomycopsidaceae</taxon>
        <taxon>Saccharomycopsis</taxon>
    </lineage>
</organism>
<keyword evidence="4" id="KW-1185">Reference proteome</keyword>
<accession>A0AAV5QWN4</accession>
<sequence>MLRALGLRKAESSANLAGAAAKQADENVNVILEEFHDFELTLQAMDYVLDDQSAKGVQIINNAIKEKGRLPIFVLGLGVIEFIEATLGFEVETMNRAKTTLTEAEALSTKMKNHHERSEIRTSSIYPPGTEYAVTSAESNLLVALIMLLSENVIESAKALYRLRKAYHTLDDINKSIQQHNRKRALLSKQNASVPNLSGSMNASKSTLTSFSDLSLSNNELTLKEETHKEDCFAHVPVKLSSKQRSDIKILKMAEKIYQLKKSRFVGSNIGNSPASDRHRTEIGYSSNSLSDNESNTSDFVDAEEDVPINTETTTDAIDLQAELLGKLDSFTIDEFIHSGVNLCFGILQVVLSLIPPAIGRVLSIVGFKGSRENGLQMLWDATRERNIHGGIATLGLLVFYDGPFQFTDNDFDIPTIEGDYGGNDSIQHVQSRALDQTGKATLLHPGHKLEVALLRGRAYFPNSSLWLLQEGRMLAGQGKLHEAVALMDSATDGTSKEIEMKQLKALLMFDKAMILVYIHHYERAAEHFLMILNLNSWSHGLYTYMAACCYLECYRMCRLGIYPLKDGESNEKKQEEFKKLAEKYLLKAPSYLEGAKKGFFQSKQMPMDRYFMRKVAGIKKMHANYPDLDLVDCVGTSLAHELCYFWNAFNRMDAENLELSLKLLGYSADVGSEYSINTEETNYAKIKETEQQSMLRYFLQTLTLRRLGKVAEGTIILDQYVINDKILIFEVTDSAGGASSIKSKSQTLNSSIPSRYVKRTDDPWLYPTALYERAIFCWKTKGMEGIDEVKEWLQKALNYADDYELSARTGMHIKAAMDRLDGY</sequence>
<evidence type="ECO:0000256" key="2">
    <source>
        <dbReference type="SAM" id="MobiDB-lite"/>
    </source>
</evidence>
<feature type="compositionally biased region" description="Polar residues" evidence="2">
    <location>
        <begin position="284"/>
        <end position="297"/>
    </location>
</feature>
<dbReference type="GeneID" id="90076942"/>
<dbReference type="Pfam" id="PF10300">
    <property type="entry name" value="Iml2-TPR_39"/>
    <property type="match status" value="1"/>
</dbReference>
<gene>
    <name evidence="3" type="ORF">DASC09_062930</name>
</gene>
<dbReference type="RefSeq" id="XP_064855949.1">
    <property type="nucleotide sequence ID" value="XM_064999877.1"/>
</dbReference>
<reference evidence="3 4" key="1">
    <citation type="journal article" date="2023" name="Elife">
        <title>Identification of key yeast species and microbe-microbe interactions impacting larval growth of Drosophila in the wild.</title>
        <authorList>
            <person name="Mure A."/>
            <person name="Sugiura Y."/>
            <person name="Maeda R."/>
            <person name="Honda K."/>
            <person name="Sakurai N."/>
            <person name="Takahashi Y."/>
            <person name="Watada M."/>
            <person name="Katoh T."/>
            <person name="Gotoh A."/>
            <person name="Gotoh Y."/>
            <person name="Taniguchi I."/>
            <person name="Nakamura K."/>
            <person name="Hayashi T."/>
            <person name="Katayama T."/>
            <person name="Uemura T."/>
            <person name="Hattori Y."/>
        </authorList>
    </citation>
    <scope>NUCLEOTIDE SEQUENCE [LARGE SCALE GENOMIC DNA]</scope>
    <source>
        <strain evidence="3 4">SC-9</strain>
    </source>
</reference>
<feature type="region of interest" description="Disordered" evidence="2">
    <location>
        <begin position="269"/>
        <end position="297"/>
    </location>
</feature>
<dbReference type="Proteomes" id="UP001360560">
    <property type="component" value="Unassembled WGS sequence"/>
</dbReference>
<dbReference type="InterPro" id="IPR019412">
    <property type="entry name" value="IML2/TPR_39"/>
</dbReference>
<protein>
    <recommendedName>
        <fullName evidence="5">Inclusion body clearance protein IML2</fullName>
    </recommendedName>
</protein>
<evidence type="ECO:0008006" key="5">
    <source>
        <dbReference type="Google" id="ProtNLM"/>
    </source>
</evidence>
<comment type="similarity">
    <text evidence="1">Belongs to the IML2 family.</text>
</comment>
<comment type="caution">
    <text evidence="3">The sequence shown here is derived from an EMBL/GenBank/DDBJ whole genome shotgun (WGS) entry which is preliminary data.</text>
</comment>
<evidence type="ECO:0000256" key="1">
    <source>
        <dbReference type="ARBA" id="ARBA00010925"/>
    </source>
</evidence>
<dbReference type="SUPFAM" id="SSF48452">
    <property type="entry name" value="TPR-like"/>
    <property type="match status" value="1"/>
</dbReference>
<proteinExistence type="inferred from homology"/>
<dbReference type="GO" id="GO:0005829">
    <property type="term" value="C:cytosol"/>
    <property type="evidence" value="ECO:0007669"/>
    <property type="project" value="TreeGrafter"/>
</dbReference>
<name>A0AAV5QWN4_9ASCO</name>
<dbReference type="GO" id="GO:0005634">
    <property type="term" value="C:nucleus"/>
    <property type="evidence" value="ECO:0007669"/>
    <property type="project" value="TreeGrafter"/>
</dbReference>
<dbReference type="AlphaFoldDB" id="A0AAV5QWN4"/>
<dbReference type="GO" id="GO:0005741">
    <property type="term" value="C:mitochondrial outer membrane"/>
    <property type="evidence" value="ECO:0007669"/>
    <property type="project" value="TreeGrafter"/>
</dbReference>
<dbReference type="EMBL" id="BTFZ01000020">
    <property type="protein sequence ID" value="GMM38954.1"/>
    <property type="molecule type" value="Genomic_DNA"/>
</dbReference>
<dbReference type="PANTHER" id="PTHR31859:SF1">
    <property type="entry name" value="TETRATRICOPEPTIDE REPEAT PROTEIN 39C"/>
    <property type="match status" value="1"/>
</dbReference>
<evidence type="ECO:0000313" key="3">
    <source>
        <dbReference type="EMBL" id="GMM38954.1"/>
    </source>
</evidence>
<evidence type="ECO:0000313" key="4">
    <source>
        <dbReference type="Proteomes" id="UP001360560"/>
    </source>
</evidence>
<dbReference type="PANTHER" id="PTHR31859">
    <property type="entry name" value="TETRATRICOPEPTIDE REPEAT PROTEIN 39 FAMILY MEMBER"/>
    <property type="match status" value="1"/>
</dbReference>